<evidence type="ECO:0000256" key="1">
    <source>
        <dbReference type="SAM" id="SignalP"/>
    </source>
</evidence>
<dbReference type="Proteomes" id="UP001497497">
    <property type="component" value="Unassembled WGS sequence"/>
</dbReference>
<keyword evidence="1" id="KW-0732">Signal</keyword>
<dbReference type="AlphaFoldDB" id="A0AAV2IM58"/>
<reference evidence="2 3" key="1">
    <citation type="submission" date="2024-04" db="EMBL/GenBank/DDBJ databases">
        <authorList>
            <consortium name="Genoscope - CEA"/>
            <person name="William W."/>
        </authorList>
    </citation>
    <scope>NUCLEOTIDE SEQUENCE [LARGE SCALE GENOMIC DNA]</scope>
</reference>
<protein>
    <submittedName>
        <fullName evidence="2">Uncharacterized protein</fullName>
    </submittedName>
</protein>
<feature type="signal peptide" evidence="1">
    <location>
        <begin position="1"/>
        <end position="22"/>
    </location>
</feature>
<sequence length="113" mass="12454">MAARLFLLLSLGVLLDLHSTHGAVSWGIGECPNGAKPGDSWYIEGQCGKCDCREGSYSCYSCGAYAIDFDVNMCYHYRDSTKQYPECCNPIVRCRGDVGFNETLFQQFGGVTN</sequence>
<proteinExistence type="predicted"/>
<evidence type="ECO:0000313" key="3">
    <source>
        <dbReference type="Proteomes" id="UP001497497"/>
    </source>
</evidence>
<gene>
    <name evidence="2" type="ORF">GSLYS_00021377001</name>
</gene>
<comment type="caution">
    <text evidence="2">The sequence shown here is derived from an EMBL/GenBank/DDBJ whole genome shotgun (WGS) entry which is preliminary data.</text>
</comment>
<dbReference type="EMBL" id="CAXITT010001157">
    <property type="protein sequence ID" value="CAL1548060.1"/>
    <property type="molecule type" value="Genomic_DNA"/>
</dbReference>
<organism evidence="2 3">
    <name type="scientific">Lymnaea stagnalis</name>
    <name type="common">Great pond snail</name>
    <name type="synonym">Helix stagnalis</name>
    <dbReference type="NCBI Taxonomy" id="6523"/>
    <lineage>
        <taxon>Eukaryota</taxon>
        <taxon>Metazoa</taxon>
        <taxon>Spiralia</taxon>
        <taxon>Lophotrochozoa</taxon>
        <taxon>Mollusca</taxon>
        <taxon>Gastropoda</taxon>
        <taxon>Heterobranchia</taxon>
        <taxon>Euthyneura</taxon>
        <taxon>Panpulmonata</taxon>
        <taxon>Hygrophila</taxon>
        <taxon>Lymnaeoidea</taxon>
        <taxon>Lymnaeidae</taxon>
        <taxon>Lymnaea</taxon>
    </lineage>
</organism>
<evidence type="ECO:0000313" key="2">
    <source>
        <dbReference type="EMBL" id="CAL1548060.1"/>
    </source>
</evidence>
<keyword evidence="3" id="KW-1185">Reference proteome</keyword>
<feature type="chain" id="PRO_5043752112" evidence="1">
    <location>
        <begin position="23"/>
        <end position="113"/>
    </location>
</feature>
<accession>A0AAV2IM58</accession>
<name>A0AAV2IM58_LYMST</name>